<keyword evidence="2" id="KW-0053">Apoptosis</keyword>
<dbReference type="InterPro" id="IPR002475">
    <property type="entry name" value="Bcl2-like"/>
</dbReference>
<dbReference type="GO" id="GO:0042981">
    <property type="term" value="P:regulation of apoptotic process"/>
    <property type="evidence" value="ECO:0007669"/>
    <property type="project" value="InterPro"/>
</dbReference>
<keyword evidence="3" id="KW-0472">Membrane</keyword>
<dbReference type="InterPro" id="IPR026298">
    <property type="entry name" value="Bcl-2_fam"/>
</dbReference>
<dbReference type="Proteomes" id="UP000005408">
    <property type="component" value="Unassembled WGS sequence"/>
</dbReference>
<protein>
    <recommendedName>
        <fullName evidence="4">Bcl-2 Bcl-2 homology region 1-3 domain-containing protein</fullName>
    </recommendedName>
</protein>
<accession>A0A8W8JQN3</accession>
<dbReference type="GO" id="GO:0097192">
    <property type="term" value="P:extrinsic apoptotic signaling pathway in absence of ligand"/>
    <property type="evidence" value="ECO:0007669"/>
    <property type="project" value="TreeGrafter"/>
</dbReference>
<feature type="domain" description="Bcl-2 Bcl-2 homology region 1-3" evidence="4">
    <location>
        <begin position="73"/>
        <end position="170"/>
    </location>
</feature>
<feature type="transmembrane region" description="Helical" evidence="3">
    <location>
        <begin position="184"/>
        <end position="205"/>
    </location>
</feature>
<dbReference type="PANTHER" id="PTHR11256">
    <property type="entry name" value="BCL-2 RELATED"/>
    <property type="match status" value="1"/>
</dbReference>
<dbReference type="EnsemblMetazoa" id="G19824.1">
    <property type="protein sequence ID" value="G19824.1:cds"/>
    <property type="gene ID" value="G19824"/>
</dbReference>
<evidence type="ECO:0000259" key="4">
    <source>
        <dbReference type="SMART" id="SM00337"/>
    </source>
</evidence>
<keyword evidence="3" id="KW-1133">Transmembrane helix</keyword>
<dbReference type="GO" id="GO:0001836">
    <property type="term" value="P:release of cytochrome c from mitochondria"/>
    <property type="evidence" value="ECO:0007669"/>
    <property type="project" value="TreeGrafter"/>
</dbReference>
<reference evidence="5" key="1">
    <citation type="submission" date="2022-08" db="UniProtKB">
        <authorList>
            <consortium name="EnsemblMetazoa"/>
        </authorList>
    </citation>
    <scope>IDENTIFICATION</scope>
    <source>
        <strain evidence="5">05x7-T-G4-1.051#20</strain>
    </source>
</reference>
<dbReference type="GO" id="GO:0051400">
    <property type="term" value="F:BH domain binding"/>
    <property type="evidence" value="ECO:0007669"/>
    <property type="project" value="TreeGrafter"/>
</dbReference>
<keyword evidence="6" id="KW-1185">Reference proteome</keyword>
<evidence type="ECO:0000256" key="2">
    <source>
        <dbReference type="ARBA" id="ARBA00022703"/>
    </source>
</evidence>
<dbReference type="PROSITE" id="PS50062">
    <property type="entry name" value="BCL2_FAMILY"/>
    <property type="match status" value="1"/>
</dbReference>
<dbReference type="GO" id="GO:0015288">
    <property type="term" value="F:porin activity"/>
    <property type="evidence" value="ECO:0007669"/>
    <property type="project" value="TreeGrafter"/>
</dbReference>
<dbReference type="InterPro" id="IPR046371">
    <property type="entry name" value="Bcl-2_BH1-3"/>
</dbReference>
<dbReference type="CDD" id="cd06845">
    <property type="entry name" value="Bcl-2_like"/>
    <property type="match status" value="1"/>
</dbReference>
<evidence type="ECO:0000313" key="6">
    <source>
        <dbReference type="Proteomes" id="UP000005408"/>
    </source>
</evidence>
<dbReference type="PANTHER" id="PTHR11256:SF41">
    <property type="entry name" value="BCL-2 HOMOLOGOUS ANTAGONIST_KILLER"/>
    <property type="match status" value="1"/>
</dbReference>
<proteinExistence type="inferred from homology"/>
<evidence type="ECO:0000256" key="1">
    <source>
        <dbReference type="ARBA" id="ARBA00009458"/>
    </source>
</evidence>
<dbReference type="GO" id="GO:0005741">
    <property type="term" value="C:mitochondrial outer membrane"/>
    <property type="evidence" value="ECO:0007669"/>
    <property type="project" value="TreeGrafter"/>
</dbReference>
<dbReference type="SUPFAM" id="SSF56854">
    <property type="entry name" value="Bcl-2 inhibitors of programmed cell death"/>
    <property type="match status" value="1"/>
</dbReference>
<dbReference type="PRINTS" id="PR01862">
    <property type="entry name" value="BCL2FAMILY"/>
</dbReference>
<organism evidence="5 6">
    <name type="scientific">Magallana gigas</name>
    <name type="common">Pacific oyster</name>
    <name type="synonym">Crassostrea gigas</name>
    <dbReference type="NCBI Taxonomy" id="29159"/>
    <lineage>
        <taxon>Eukaryota</taxon>
        <taxon>Metazoa</taxon>
        <taxon>Spiralia</taxon>
        <taxon>Lophotrochozoa</taxon>
        <taxon>Mollusca</taxon>
        <taxon>Bivalvia</taxon>
        <taxon>Autobranchia</taxon>
        <taxon>Pteriomorphia</taxon>
        <taxon>Ostreida</taxon>
        <taxon>Ostreoidea</taxon>
        <taxon>Ostreidae</taxon>
        <taxon>Magallana</taxon>
    </lineage>
</organism>
<dbReference type="InterPro" id="IPR036834">
    <property type="entry name" value="Bcl-2-like_sf"/>
</dbReference>
<sequence>MAYLNGRIRTIDGGRTPLNDDNDSELEVDSDTNESVIQEANDVFSSFINGVVPGSQNVTAHLPGRNNIIGRRLAEIGDAVLREHGGVFTELSRMLTQPNGNLSRYRDFVDVVSSLFSDGINWGRILVLMAFGCFVVITFMNRRIVQNILGYVLRYLKEKISGWITRHGGWITAPNGAVSNMKSASPLVMCVTSCIAAFKAMISFFSRK</sequence>
<dbReference type="GO" id="GO:0008630">
    <property type="term" value="P:intrinsic apoptotic signaling pathway in response to DNA damage"/>
    <property type="evidence" value="ECO:0007669"/>
    <property type="project" value="TreeGrafter"/>
</dbReference>
<keyword evidence="3" id="KW-0812">Transmembrane</keyword>
<feature type="transmembrane region" description="Helical" evidence="3">
    <location>
        <begin position="125"/>
        <end position="145"/>
    </location>
</feature>
<comment type="similarity">
    <text evidence="1">Belongs to the Bcl-2 family.</text>
</comment>
<evidence type="ECO:0000313" key="5">
    <source>
        <dbReference type="EnsemblMetazoa" id="G19824.1:cds"/>
    </source>
</evidence>
<dbReference type="Gene3D" id="1.10.437.10">
    <property type="entry name" value="Blc2-like"/>
    <property type="match status" value="1"/>
</dbReference>
<dbReference type="SMART" id="SM00337">
    <property type="entry name" value="BCL"/>
    <property type="match status" value="1"/>
</dbReference>
<dbReference type="AlphaFoldDB" id="A0A8W8JQN3"/>
<name>A0A8W8JQN3_MAGGI</name>
<evidence type="ECO:0000256" key="3">
    <source>
        <dbReference type="SAM" id="Phobius"/>
    </source>
</evidence>
<dbReference type="Pfam" id="PF00452">
    <property type="entry name" value="Bcl-2"/>
    <property type="match status" value="1"/>
</dbReference>